<comment type="caution">
    <text evidence="1">The sequence shown here is derived from an EMBL/GenBank/DDBJ whole genome shotgun (WGS) entry which is preliminary data.</text>
</comment>
<evidence type="ECO:0000313" key="2">
    <source>
        <dbReference type="Proteomes" id="UP000297703"/>
    </source>
</evidence>
<reference evidence="1 2" key="1">
    <citation type="submission" date="2019-04" db="EMBL/GenBank/DDBJ databases">
        <title>Draft genome of the big-headed turtle Platysternon megacephalum.</title>
        <authorList>
            <person name="Gong S."/>
        </authorList>
    </citation>
    <scope>NUCLEOTIDE SEQUENCE [LARGE SCALE GENOMIC DNA]</scope>
    <source>
        <strain evidence="1">DO16091913</strain>
        <tissue evidence="1">Muscle</tissue>
    </source>
</reference>
<gene>
    <name evidence="1" type="ORF">DR999_PMT12547</name>
</gene>
<dbReference type="Proteomes" id="UP000297703">
    <property type="component" value="Unassembled WGS sequence"/>
</dbReference>
<sequence>MYCPTWECYIRLSGALVTDQAPIALGAVQKDRPCTVLSVLPREVGGPFPPQADRNWPWELVSRTEASGVPRVRGQNRILLILHHTGQRAGTCCPDQNGARTSVQLPLAEESVAAASLPVRAEEAPAEGNPDG</sequence>
<keyword evidence="2" id="KW-1185">Reference proteome</keyword>
<name>A0A4D9E246_9SAUR</name>
<protein>
    <submittedName>
        <fullName evidence="1">Ubiquinol-cytochrome-c reductase complex assembly factor 2</fullName>
    </submittedName>
</protein>
<dbReference type="EMBL" id="QXTE01000125">
    <property type="protein sequence ID" value="TFK04931.1"/>
    <property type="molecule type" value="Genomic_DNA"/>
</dbReference>
<organism evidence="1 2">
    <name type="scientific">Platysternon megacephalum</name>
    <name type="common">big-headed turtle</name>
    <dbReference type="NCBI Taxonomy" id="55544"/>
    <lineage>
        <taxon>Eukaryota</taxon>
        <taxon>Metazoa</taxon>
        <taxon>Chordata</taxon>
        <taxon>Craniata</taxon>
        <taxon>Vertebrata</taxon>
        <taxon>Euteleostomi</taxon>
        <taxon>Archelosauria</taxon>
        <taxon>Testudinata</taxon>
        <taxon>Testudines</taxon>
        <taxon>Cryptodira</taxon>
        <taxon>Durocryptodira</taxon>
        <taxon>Testudinoidea</taxon>
        <taxon>Platysternidae</taxon>
        <taxon>Platysternon</taxon>
    </lineage>
</organism>
<proteinExistence type="predicted"/>
<reference evidence="1 2" key="2">
    <citation type="submission" date="2019-04" db="EMBL/GenBank/DDBJ databases">
        <title>The genome sequence of big-headed turtle.</title>
        <authorList>
            <person name="Gong S."/>
        </authorList>
    </citation>
    <scope>NUCLEOTIDE SEQUENCE [LARGE SCALE GENOMIC DNA]</scope>
    <source>
        <strain evidence="1">DO16091913</strain>
        <tissue evidence="1">Muscle</tissue>
    </source>
</reference>
<accession>A0A4D9E246</accession>
<evidence type="ECO:0000313" key="1">
    <source>
        <dbReference type="EMBL" id="TFK04931.1"/>
    </source>
</evidence>
<dbReference type="AlphaFoldDB" id="A0A4D9E246"/>